<feature type="repeat" description="ANK" evidence="3">
    <location>
        <begin position="72"/>
        <end position="104"/>
    </location>
</feature>
<dbReference type="PROSITE" id="PS50011">
    <property type="entry name" value="PROTEIN_KINASE_DOM"/>
    <property type="match status" value="1"/>
</dbReference>
<dbReference type="Pfam" id="PF07714">
    <property type="entry name" value="PK_Tyr_Ser-Thr"/>
    <property type="match status" value="1"/>
</dbReference>
<dbReference type="SUPFAM" id="SSF48403">
    <property type="entry name" value="Ankyrin repeat"/>
    <property type="match status" value="1"/>
</dbReference>
<dbReference type="InterPro" id="IPR036770">
    <property type="entry name" value="Ankyrin_rpt-contain_sf"/>
</dbReference>
<dbReference type="PANTHER" id="PTHR24171">
    <property type="entry name" value="ANKYRIN REPEAT DOMAIN-CONTAINING PROTEIN 39-RELATED"/>
    <property type="match status" value="1"/>
</dbReference>
<evidence type="ECO:0000313" key="5">
    <source>
        <dbReference type="EMBL" id="CAF1280996.1"/>
    </source>
</evidence>
<dbReference type="AlphaFoldDB" id="A0A815CCJ3"/>
<dbReference type="InterPro" id="IPR002110">
    <property type="entry name" value="Ankyrin_rpt"/>
</dbReference>
<evidence type="ECO:0000256" key="3">
    <source>
        <dbReference type="PROSITE-ProRule" id="PRU00023"/>
    </source>
</evidence>
<dbReference type="InterPro" id="IPR001245">
    <property type="entry name" value="Ser-Thr/Tyr_kinase_cat_dom"/>
</dbReference>
<gene>
    <name evidence="5" type="ORF">EDS130_LOCUS29554</name>
</gene>
<dbReference type="Proteomes" id="UP000663852">
    <property type="component" value="Unassembled WGS sequence"/>
</dbReference>
<feature type="repeat" description="ANK" evidence="3">
    <location>
        <begin position="105"/>
        <end position="128"/>
    </location>
</feature>
<dbReference type="SUPFAM" id="SSF56112">
    <property type="entry name" value="Protein kinase-like (PK-like)"/>
    <property type="match status" value="1"/>
</dbReference>
<name>A0A815CCJ3_ADIRI</name>
<dbReference type="GO" id="GO:0004672">
    <property type="term" value="F:protein kinase activity"/>
    <property type="evidence" value="ECO:0007669"/>
    <property type="project" value="InterPro"/>
</dbReference>
<dbReference type="Gene3D" id="3.30.200.20">
    <property type="entry name" value="Phosphorylase Kinase, domain 1"/>
    <property type="match status" value="1"/>
</dbReference>
<accession>A0A815CCJ3</accession>
<proteinExistence type="predicted"/>
<feature type="domain" description="Protein kinase" evidence="4">
    <location>
        <begin position="181"/>
        <end position="465"/>
    </location>
</feature>
<dbReference type="FunFam" id="1.25.40.20:FF:000050">
    <property type="entry name" value="integrin-linked protein kinase"/>
    <property type="match status" value="1"/>
</dbReference>
<dbReference type="InterPro" id="IPR011009">
    <property type="entry name" value="Kinase-like_dom_sf"/>
</dbReference>
<dbReference type="OrthoDB" id="6718656at2759"/>
<keyword evidence="1" id="KW-0677">Repeat</keyword>
<evidence type="ECO:0000256" key="2">
    <source>
        <dbReference type="ARBA" id="ARBA00023043"/>
    </source>
</evidence>
<evidence type="ECO:0000259" key="4">
    <source>
        <dbReference type="PROSITE" id="PS50011"/>
    </source>
</evidence>
<reference evidence="5" key="1">
    <citation type="submission" date="2021-02" db="EMBL/GenBank/DDBJ databases">
        <authorList>
            <person name="Nowell W R."/>
        </authorList>
    </citation>
    <scope>NUCLEOTIDE SEQUENCE</scope>
</reference>
<dbReference type="EMBL" id="CAJNOJ010000200">
    <property type="protein sequence ID" value="CAF1280996.1"/>
    <property type="molecule type" value="Genomic_DNA"/>
</dbReference>
<dbReference type="PIRSF" id="PIRSF000654">
    <property type="entry name" value="Integrin-linked_kinase"/>
    <property type="match status" value="1"/>
</dbReference>
<feature type="repeat" description="ANK" evidence="3">
    <location>
        <begin position="39"/>
        <end position="71"/>
    </location>
</feature>
<comment type="caution">
    <text evidence="5">The sequence shown here is derived from an EMBL/GenBank/DDBJ whole genome shotgun (WGS) entry which is preliminary data.</text>
</comment>
<dbReference type="Pfam" id="PF13857">
    <property type="entry name" value="Ank_5"/>
    <property type="match status" value="1"/>
</dbReference>
<protein>
    <recommendedName>
        <fullName evidence="4">Protein kinase domain-containing protein</fullName>
    </recommendedName>
</protein>
<evidence type="ECO:0000313" key="6">
    <source>
        <dbReference type="Proteomes" id="UP000663852"/>
    </source>
</evidence>
<sequence length="465" mass="53844">MVLLNENDDIYQLIRQNNTYAVRLWLDNTTNDIHQSDEHGFTLLHWAVWYGRLPIVQLLLQRNVRVNAVNRGDDTPLHIAVSHNHFEIVQQLIKYKAHVNVTNIHGNTPLHYACFHRYLSIAQSLIENHHALLFVSNRYGQTPLDLCTSREICIRLKDLAIEQGQDERIIPFEEYNQFSNVRTGDLLGSLSTQPVIDIRELQFECCLYTNHRKEVWRGIFNDIPIIAKIFKLRHQTYTPTLFQHEIDKIKAFNSSYLLVPFAVCHDTPNFIILTQNFYGSQTLFHLLHKTNSLLDPSTSNKLALYIGRGMAYLHGISTSFRPQFVLNSHHIVIKTERIHCVGNQVNEEYVARLNLADCHFPFQSNIEFDQPAWMAPETLENGTFTNASDIWSFAILLWEIFTRRIPFGDFTPMQCGLKIVQDRLRLPPTGVSSHIDKLIQICTHDDPTKRPSFDAVLPILGKIHF</sequence>
<organism evidence="5 6">
    <name type="scientific">Adineta ricciae</name>
    <name type="common">Rotifer</name>
    <dbReference type="NCBI Taxonomy" id="249248"/>
    <lineage>
        <taxon>Eukaryota</taxon>
        <taxon>Metazoa</taxon>
        <taxon>Spiralia</taxon>
        <taxon>Gnathifera</taxon>
        <taxon>Rotifera</taxon>
        <taxon>Eurotatoria</taxon>
        <taxon>Bdelloidea</taxon>
        <taxon>Adinetida</taxon>
        <taxon>Adinetidae</taxon>
        <taxon>Adineta</taxon>
    </lineage>
</organism>
<dbReference type="SMART" id="SM00248">
    <property type="entry name" value="ANK"/>
    <property type="match status" value="3"/>
</dbReference>
<keyword evidence="2 3" id="KW-0040">ANK repeat</keyword>
<dbReference type="Gene3D" id="1.10.510.10">
    <property type="entry name" value="Transferase(Phosphotransferase) domain 1"/>
    <property type="match status" value="1"/>
</dbReference>
<dbReference type="PROSITE" id="PS50088">
    <property type="entry name" value="ANK_REPEAT"/>
    <property type="match status" value="3"/>
</dbReference>
<dbReference type="InterPro" id="IPR000719">
    <property type="entry name" value="Prot_kinase_dom"/>
</dbReference>
<evidence type="ECO:0000256" key="1">
    <source>
        <dbReference type="ARBA" id="ARBA00022737"/>
    </source>
</evidence>
<dbReference type="GO" id="GO:0005524">
    <property type="term" value="F:ATP binding"/>
    <property type="evidence" value="ECO:0007669"/>
    <property type="project" value="InterPro"/>
</dbReference>
<dbReference type="PROSITE" id="PS50297">
    <property type="entry name" value="ANK_REP_REGION"/>
    <property type="match status" value="3"/>
</dbReference>
<dbReference type="Gene3D" id="1.25.40.20">
    <property type="entry name" value="Ankyrin repeat-containing domain"/>
    <property type="match status" value="1"/>
</dbReference>